<gene>
    <name evidence="1" type="ORF">EJ73_02275</name>
</gene>
<proteinExistence type="predicted"/>
<dbReference type="STRING" id="1122991.GCA_000613445_00382"/>
<dbReference type="AlphaFoldDB" id="A0A318HQF7"/>
<name>A0A318HQF7_9BACT</name>
<organism evidence="1 2">
    <name type="scientific">Hoylesella shahii DSM 15611 = JCM 12083</name>
    <dbReference type="NCBI Taxonomy" id="1122991"/>
    <lineage>
        <taxon>Bacteria</taxon>
        <taxon>Pseudomonadati</taxon>
        <taxon>Bacteroidota</taxon>
        <taxon>Bacteroidia</taxon>
        <taxon>Bacteroidales</taxon>
        <taxon>Prevotellaceae</taxon>
        <taxon>Hoylesella</taxon>
    </lineage>
</organism>
<dbReference type="Gene3D" id="1.10.10.10">
    <property type="entry name" value="Winged helix-like DNA-binding domain superfamily/Winged helix DNA-binding domain"/>
    <property type="match status" value="1"/>
</dbReference>
<evidence type="ECO:0000313" key="1">
    <source>
        <dbReference type="EMBL" id="PXX20085.1"/>
    </source>
</evidence>
<protein>
    <submittedName>
        <fullName evidence="1">Fur family ferric uptake transcriptional regulator</fullName>
    </submittedName>
</protein>
<dbReference type="OrthoDB" id="594893at2"/>
<evidence type="ECO:0000313" key="2">
    <source>
        <dbReference type="Proteomes" id="UP000248314"/>
    </source>
</evidence>
<dbReference type="InterPro" id="IPR036390">
    <property type="entry name" value="WH_DNA-bd_sf"/>
</dbReference>
<dbReference type="RefSeq" id="WP_025817472.1">
    <property type="nucleotide sequence ID" value="NZ_BAIZ01000063.1"/>
</dbReference>
<reference evidence="1 2" key="1">
    <citation type="submission" date="2018-05" db="EMBL/GenBank/DDBJ databases">
        <title>Genomic Encyclopedia of Type Strains, Phase I: the one thousand microbial genomes (KMG-I) project.</title>
        <authorList>
            <person name="Kyrpides N."/>
        </authorList>
    </citation>
    <scope>NUCLEOTIDE SEQUENCE [LARGE SCALE GENOMIC DNA]</scope>
    <source>
        <strain evidence="1 2">DSM 15611</strain>
    </source>
</reference>
<dbReference type="SUPFAM" id="SSF46785">
    <property type="entry name" value="Winged helix' DNA-binding domain"/>
    <property type="match status" value="1"/>
</dbReference>
<comment type="caution">
    <text evidence="1">The sequence shown here is derived from an EMBL/GenBank/DDBJ whole genome shotgun (WGS) entry which is preliminary data.</text>
</comment>
<dbReference type="Proteomes" id="UP000248314">
    <property type="component" value="Unassembled WGS sequence"/>
</dbReference>
<keyword evidence="2" id="KW-1185">Reference proteome</keyword>
<accession>A0A318HQF7</accession>
<dbReference type="InterPro" id="IPR036388">
    <property type="entry name" value="WH-like_DNA-bd_sf"/>
</dbReference>
<dbReference type="EMBL" id="QJJX01000033">
    <property type="protein sequence ID" value="PXX20085.1"/>
    <property type="molecule type" value="Genomic_DNA"/>
</dbReference>
<sequence length="150" mass="17051">MHDEAFFVAKLTLRHIKPTATRLLIVREMMRGDETVSLPDLERLLPTIDKSTISRTLSLFLLHRLIHAIDDGSGALKYAVCADDCDCTVQDEHTHFYCEHCHRTFCLKQLSVPVVPLPDGFLLNSVNYVLKGLCPECTRKESEVRSKVIK</sequence>